<comment type="subcellular location">
    <subcellularLocation>
        <location evidence="1 8">Cell outer membrane</location>
        <topology evidence="1 8">Multi-pass membrane protein</topology>
    </subcellularLocation>
</comment>
<evidence type="ECO:0000256" key="2">
    <source>
        <dbReference type="ARBA" id="ARBA00022448"/>
    </source>
</evidence>
<keyword evidence="4 8" id="KW-0812">Transmembrane</keyword>
<keyword evidence="10" id="KW-0732">Signal</keyword>
<dbReference type="InterPro" id="IPR039426">
    <property type="entry name" value="TonB-dep_rcpt-like"/>
</dbReference>
<accession>A0A4S2CYK5</accession>
<dbReference type="RefSeq" id="WP_136005768.1">
    <property type="nucleotide sequence ID" value="NZ_SRYW01000011.1"/>
</dbReference>
<evidence type="ECO:0000256" key="5">
    <source>
        <dbReference type="ARBA" id="ARBA00023077"/>
    </source>
</evidence>
<dbReference type="Gene3D" id="2.40.170.20">
    <property type="entry name" value="TonB-dependent receptor, beta-barrel domain"/>
    <property type="match status" value="1"/>
</dbReference>
<dbReference type="GO" id="GO:0015344">
    <property type="term" value="F:siderophore uptake transmembrane transporter activity"/>
    <property type="evidence" value="ECO:0007669"/>
    <property type="project" value="TreeGrafter"/>
</dbReference>
<evidence type="ECO:0000259" key="11">
    <source>
        <dbReference type="Pfam" id="PF00593"/>
    </source>
</evidence>
<dbReference type="Pfam" id="PF00593">
    <property type="entry name" value="TonB_dep_Rec_b-barrel"/>
    <property type="match status" value="1"/>
</dbReference>
<evidence type="ECO:0000256" key="1">
    <source>
        <dbReference type="ARBA" id="ARBA00004571"/>
    </source>
</evidence>
<evidence type="ECO:0000313" key="14">
    <source>
        <dbReference type="Proteomes" id="UP000306631"/>
    </source>
</evidence>
<dbReference type="InterPro" id="IPR037066">
    <property type="entry name" value="Plug_dom_sf"/>
</dbReference>
<dbReference type="AlphaFoldDB" id="A0A4S2CYK5"/>
<evidence type="ECO:0000256" key="9">
    <source>
        <dbReference type="RuleBase" id="RU003357"/>
    </source>
</evidence>
<dbReference type="PROSITE" id="PS52016">
    <property type="entry name" value="TONB_DEPENDENT_REC_3"/>
    <property type="match status" value="1"/>
</dbReference>
<reference evidence="13 14" key="1">
    <citation type="submission" date="2019-04" db="EMBL/GenBank/DDBJ databases">
        <title>Microbes associate with the intestines of laboratory mice.</title>
        <authorList>
            <person name="Navarre W."/>
            <person name="Wong E."/>
            <person name="Huang K."/>
            <person name="Tropini C."/>
            <person name="Ng K."/>
            <person name="Yu B."/>
        </authorList>
    </citation>
    <scope>NUCLEOTIDE SEQUENCE [LARGE SCALE GENOMIC DNA]</scope>
    <source>
        <strain evidence="13 14">NM62_B4-13</strain>
    </source>
</reference>
<protein>
    <submittedName>
        <fullName evidence="13">TonB-dependent receptor</fullName>
    </submittedName>
</protein>
<keyword evidence="7 8" id="KW-0998">Cell outer membrane</keyword>
<keyword evidence="5 9" id="KW-0798">TonB box</keyword>
<dbReference type="OrthoDB" id="9760620at2"/>
<dbReference type="PANTHER" id="PTHR30069">
    <property type="entry name" value="TONB-DEPENDENT OUTER MEMBRANE RECEPTOR"/>
    <property type="match status" value="1"/>
</dbReference>
<proteinExistence type="inferred from homology"/>
<dbReference type="GO" id="GO:0009279">
    <property type="term" value="C:cell outer membrane"/>
    <property type="evidence" value="ECO:0007669"/>
    <property type="project" value="UniProtKB-SubCell"/>
</dbReference>
<organism evidence="13 14">
    <name type="scientific">Stenotrophomonas maltophilia</name>
    <name type="common">Pseudomonas maltophilia</name>
    <name type="synonym">Xanthomonas maltophilia</name>
    <dbReference type="NCBI Taxonomy" id="40324"/>
    <lineage>
        <taxon>Bacteria</taxon>
        <taxon>Pseudomonadati</taxon>
        <taxon>Pseudomonadota</taxon>
        <taxon>Gammaproteobacteria</taxon>
        <taxon>Lysobacterales</taxon>
        <taxon>Lysobacteraceae</taxon>
        <taxon>Stenotrophomonas</taxon>
        <taxon>Stenotrophomonas maltophilia group</taxon>
    </lineage>
</organism>
<keyword evidence="3 8" id="KW-1134">Transmembrane beta strand</keyword>
<keyword evidence="6 8" id="KW-0472">Membrane</keyword>
<dbReference type="Proteomes" id="UP000306631">
    <property type="component" value="Unassembled WGS sequence"/>
</dbReference>
<dbReference type="InterPro" id="IPR012910">
    <property type="entry name" value="Plug_dom"/>
</dbReference>
<keyword evidence="2 8" id="KW-0813">Transport</keyword>
<keyword evidence="13" id="KW-0675">Receptor</keyword>
<dbReference type="Pfam" id="PF07715">
    <property type="entry name" value="Plug"/>
    <property type="match status" value="1"/>
</dbReference>
<dbReference type="SUPFAM" id="SSF56935">
    <property type="entry name" value="Porins"/>
    <property type="match status" value="1"/>
</dbReference>
<dbReference type="InterPro" id="IPR036942">
    <property type="entry name" value="Beta-barrel_TonB_sf"/>
</dbReference>
<comment type="similarity">
    <text evidence="8 9">Belongs to the TonB-dependent receptor family.</text>
</comment>
<dbReference type="PANTHER" id="PTHR30069:SF28">
    <property type="entry name" value="TONB-DEPENDENT RECEPTOR YNCD-RELATED"/>
    <property type="match status" value="1"/>
</dbReference>
<evidence type="ECO:0000256" key="6">
    <source>
        <dbReference type="ARBA" id="ARBA00023136"/>
    </source>
</evidence>
<evidence type="ECO:0000256" key="8">
    <source>
        <dbReference type="PROSITE-ProRule" id="PRU01360"/>
    </source>
</evidence>
<dbReference type="EMBL" id="SRYW01000011">
    <property type="protein sequence ID" value="TGY33203.1"/>
    <property type="molecule type" value="Genomic_DNA"/>
</dbReference>
<feature type="signal peptide" evidence="10">
    <location>
        <begin position="1"/>
        <end position="25"/>
    </location>
</feature>
<name>A0A4S2CYK5_STEMA</name>
<gene>
    <name evidence="13" type="ORF">E5352_13425</name>
</gene>
<dbReference type="InterPro" id="IPR000531">
    <property type="entry name" value="Beta-barrel_TonB"/>
</dbReference>
<feature type="domain" description="TonB-dependent receptor-like beta-barrel" evidence="11">
    <location>
        <begin position="224"/>
        <end position="667"/>
    </location>
</feature>
<sequence length="704" mass="76261">MRRFTPSARRLALFSAALLPNLVQAQNTSPDPVPAQRLPTVQVQAARVQEVADVDLPASISTVWIDDAAAGPQVQIADALGGIPGLVARDRQNYAQDTQLSIRGFGARSTFGVRGVRVLVDGVPATMPDGQGQLSHASLLGAQRVEVLRGPFSALYGNSSGGVVQVWSADGAAGDPWRVRLDAGSDATVSAGAQLRGQQGAVHYNVAANHFRTDGWRDHSRARRDSVNARLGTGLGGGELALVLNYLDAPDAQDPLGLTRAQVRADPRQATAVATQYNTRKSVRQAQAGLVFSRTEGAHTWRAMGYAGQRSVAQYLAIPPGPQANPLHAGGVIDLDGGYGGVDARWAWHGDWAGRPLDVVIGANADRQRQNRRGYENFVGDTLGIKGRLRRDQADRVENVDQFAQAWWQWAPRWSLLLGVRHSTVRFRSNDHYITAANPDDSGSRRYNATTPVAGVVFRASEAWRLYASAGRGFETPTFNELGYRADGQAGLALDLSAARSRNLEVGAKWHAQGGAQLETALFRADTDDELAVASNTGGRATYRNIGRTRRQGLEASYLQPLGARADLALAYTWIDATVRDPYALAAGTVAAGSRLPGVPQQQWNARLQYRPGSWQWAAEVVASSDTVVNDLATERAPGHALLNLEASRRWQRAQGTLRAFARIDNVLDQRYIGSVIVNDGNQRFFEPGPDRRYSVGLQWQWAP</sequence>
<evidence type="ECO:0000256" key="3">
    <source>
        <dbReference type="ARBA" id="ARBA00022452"/>
    </source>
</evidence>
<dbReference type="Gene3D" id="2.170.130.10">
    <property type="entry name" value="TonB-dependent receptor, plug domain"/>
    <property type="match status" value="1"/>
</dbReference>
<dbReference type="CDD" id="cd01347">
    <property type="entry name" value="ligand_gated_channel"/>
    <property type="match status" value="1"/>
</dbReference>
<evidence type="ECO:0000313" key="13">
    <source>
        <dbReference type="EMBL" id="TGY33203.1"/>
    </source>
</evidence>
<evidence type="ECO:0000259" key="12">
    <source>
        <dbReference type="Pfam" id="PF07715"/>
    </source>
</evidence>
<feature type="chain" id="PRO_5020293497" evidence="10">
    <location>
        <begin position="26"/>
        <end position="704"/>
    </location>
</feature>
<dbReference type="GO" id="GO:0044718">
    <property type="term" value="P:siderophore transmembrane transport"/>
    <property type="evidence" value="ECO:0007669"/>
    <property type="project" value="TreeGrafter"/>
</dbReference>
<evidence type="ECO:0000256" key="4">
    <source>
        <dbReference type="ARBA" id="ARBA00022692"/>
    </source>
</evidence>
<evidence type="ECO:0000256" key="7">
    <source>
        <dbReference type="ARBA" id="ARBA00023237"/>
    </source>
</evidence>
<feature type="domain" description="TonB-dependent receptor plug" evidence="12">
    <location>
        <begin position="55"/>
        <end position="163"/>
    </location>
</feature>
<evidence type="ECO:0000256" key="10">
    <source>
        <dbReference type="SAM" id="SignalP"/>
    </source>
</evidence>
<comment type="caution">
    <text evidence="13">The sequence shown here is derived from an EMBL/GenBank/DDBJ whole genome shotgun (WGS) entry which is preliminary data.</text>
</comment>